<dbReference type="GO" id="GO:0006310">
    <property type="term" value="P:DNA recombination"/>
    <property type="evidence" value="ECO:0007669"/>
    <property type="project" value="UniProtKB-KW"/>
</dbReference>
<feature type="domain" description="Core-binding (CB)" evidence="7">
    <location>
        <begin position="104"/>
        <end position="187"/>
    </location>
</feature>
<dbReference type="GO" id="GO:0015074">
    <property type="term" value="P:DNA integration"/>
    <property type="evidence" value="ECO:0007669"/>
    <property type="project" value="UniProtKB-KW"/>
</dbReference>
<dbReference type="InterPro" id="IPR050090">
    <property type="entry name" value="Tyrosine_recombinase_XerCD"/>
</dbReference>
<evidence type="ECO:0000256" key="4">
    <source>
        <dbReference type="ARBA" id="ARBA00023172"/>
    </source>
</evidence>
<comment type="caution">
    <text evidence="8">The sequence shown here is derived from an EMBL/GenBank/DDBJ whole genome shotgun (WGS) entry which is preliminary data.</text>
</comment>
<gene>
    <name evidence="8" type="ORF">CLV62_10310</name>
</gene>
<evidence type="ECO:0000256" key="1">
    <source>
        <dbReference type="ARBA" id="ARBA00008857"/>
    </source>
</evidence>
<dbReference type="InterPro" id="IPR010998">
    <property type="entry name" value="Integrase_recombinase_N"/>
</dbReference>
<dbReference type="AlphaFoldDB" id="A0A2V3PTV7"/>
<dbReference type="Pfam" id="PF17293">
    <property type="entry name" value="Arm-DNA-bind_5"/>
    <property type="match status" value="1"/>
</dbReference>
<dbReference type="Pfam" id="PF13102">
    <property type="entry name" value="Phage_int_SAM_5"/>
    <property type="match status" value="1"/>
</dbReference>
<dbReference type="SUPFAM" id="SSF56349">
    <property type="entry name" value="DNA breaking-rejoining enzymes"/>
    <property type="match status" value="1"/>
</dbReference>
<evidence type="ECO:0000256" key="3">
    <source>
        <dbReference type="ARBA" id="ARBA00023125"/>
    </source>
</evidence>
<feature type="domain" description="Tyr recombinase" evidence="6">
    <location>
        <begin position="211"/>
        <end position="395"/>
    </location>
</feature>
<dbReference type="PROSITE" id="PS51900">
    <property type="entry name" value="CB"/>
    <property type="match status" value="1"/>
</dbReference>
<sequence length="399" mass="46590">MSITIDVICYTSKVLKNNEYPLMLRLTKDRQRKYKSIGVSTKFEDWDFNKNQPKPNTPNRDLILELSAKLIGQYRKLVLEFKAEDKDYTLSTLLERVNKPIKNIPVGDYFLKYISSLKVQKRSGYAASILQVYNSLIKYNKHLNIYFSDIDVAWLRNYESWLREGGLKENTIGIRFRTLRAIYNSALEEGIVKAEYYPFKAYKVSKLHQKTAKRALKKEDIYKIIYYDTANREGYTLLAIELFTYSYVMGGINFVDMAYLTKDNIIGNQLIYSRRKTKKLIKMPIHQVAIELHQKYNESKYIFPILSDYHITEQQRINRVHKVITKVNRELKAIGEELNIPISLTTYVARHSFATVLKRSGVSTSIISESLGHSNEKVTQTYLDSFENSQINEAMKNLL</sequence>
<organism evidence="8 9">
    <name type="scientific">Dysgonomonas alginatilytica</name>
    <dbReference type="NCBI Taxonomy" id="1605892"/>
    <lineage>
        <taxon>Bacteria</taxon>
        <taxon>Pseudomonadati</taxon>
        <taxon>Bacteroidota</taxon>
        <taxon>Bacteroidia</taxon>
        <taxon>Bacteroidales</taxon>
        <taxon>Dysgonomonadaceae</taxon>
        <taxon>Dysgonomonas</taxon>
    </lineage>
</organism>
<evidence type="ECO:0000313" key="8">
    <source>
        <dbReference type="EMBL" id="PXV67337.1"/>
    </source>
</evidence>
<dbReference type="InterPro" id="IPR044068">
    <property type="entry name" value="CB"/>
</dbReference>
<protein>
    <submittedName>
        <fullName evidence="8">Site-specific recombinase XerD</fullName>
    </submittedName>
</protein>
<dbReference type="Gene3D" id="1.10.150.130">
    <property type="match status" value="1"/>
</dbReference>
<evidence type="ECO:0000259" key="7">
    <source>
        <dbReference type="PROSITE" id="PS51900"/>
    </source>
</evidence>
<evidence type="ECO:0000313" key="9">
    <source>
        <dbReference type="Proteomes" id="UP000247973"/>
    </source>
</evidence>
<evidence type="ECO:0000256" key="5">
    <source>
        <dbReference type="PROSITE-ProRule" id="PRU01248"/>
    </source>
</evidence>
<dbReference type="InterPro" id="IPR025269">
    <property type="entry name" value="SAM-like_dom"/>
</dbReference>
<dbReference type="RefSeq" id="WP_110309505.1">
    <property type="nucleotide sequence ID" value="NZ_QICL01000003.1"/>
</dbReference>
<name>A0A2V3PTV7_9BACT</name>
<dbReference type="InterPro" id="IPR011010">
    <property type="entry name" value="DNA_brk_join_enz"/>
</dbReference>
<keyword evidence="2" id="KW-0229">DNA integration</keyword>
<dbReference type="Pfam" id="PF00589">
    <property type="entry name" value="Phage_integrase"/>
    <property type="match status" value="1"/>
</dbReference>
<dbReference type="PANTHER" id="PTHR30349:SF64">
    <property type="entry name" value="PROPHAGE INTEGRASE INTD-RELATED"/>
    <property type="match status" value="1"/>
</dbReference>
<proteinExistence type="inferred from homology"/>
<dbReference type="GO" id="GO:0003677">
    <property type="term" value="F:DNA binding"/>
    <property type="evidence" value="ECO:0007669"/>
    <property type="project" value="UniProtKB-UniRule"/>
</dbReference>
<reference evidence="8 9" key="1">
    <citation type="submission" date="2018-03" db="EMBL/GenBank/DDBJ databases">
        <title>Genomic Encyclopedia of Archaeal and Bacterial Type Strains, Phase II (KMG-II): from individual species to whole genera.</title>
        <authorList>
            <person name="Goeker M."/>
        </authorList>
    </citation>
    <scope>NUCLEOTIDE SEQUENCE [LARGE SCALE GENOMIC DNA]</scope>
    <source>
        <strain evidence="8 9">DSM 100214</strain>
    </source>
</reference>
<keyword evidence="3 5" id="KW-0238">DNA-binding</keyword>
<comment type="similarity">
    <text evidence="1">Belongs to the 'phage' integrase family.</text>
</comment>
<dbReference type="InterPro" id="IPR035386">
    <property type="entry name" value="Arm-DNA-bind_5"/>
</dbReference>
<evidence type="ECO:0000256" key="2">
    <source>
        <dbReference type="ARBA" id="ARBA00022908"/>
    </source>
</evidence>
<keyword evidence="9" id="KW-1185">Reference proteome</keyword>
<dbReference type="PROSITE" id="PS51898">
    <property type="entry name" value="TYR_RECOMBINASE"/>
    <property type="match status" value="1"/>
</dbReference>
<dbReference type="EMBL" id="QICL01000003">
    <property type="protein sequence ID" value="PXV67337.1"/>
    <property type="molecule type" value="Genomic_DNA"/>
</dbReference>
<dbReference type="PANTHER" id="PTHR30349">
    <property type="entry name" value="PHAGE INTEGRASE-RELATED"/>
    <property type="match status" value="1"/>
</dbReference>
<keyword evidence="4" id="KW-0233">DNA recombination</keyword>
<dbReference type="InterPro" id="IPR002104">
    <property type="entry name" value="Integrase_catalytic"/>
</dbReference>
<dbReference type="Proteomes" id="UP000247973">
    <property type="component" value="Unassembled WGS sequence"/>
</dbReference>
<dbReference type="InterPro" id="IPR013762">
    <property type="entry name" value="Integrase-like_cat_sf"/>
</dbReference>
<dbReference type="OrthoDB" id="1094492at2"/>
<evidence type="ECO:0000259" key="6">
    <source>
        <dbReference type="PROSITE" id="PS51898"/>
    </source>
</evidence>
<dbReference type="Gene3D" id="1.10.443.10">
    <property type="entry name" value="Intergrase catalytic core"/>
    <property type="match status" value="1"/>
</dbReference>
<accession>A0A2V3PTV7</accession>